<dbReference type="EMBL" id="JAMYXC010000191">
    <property type="protein sequence ID" value="MCP1169283.1"/>
    <property type="molecule type" value="Genomic_DNA"/>
</dbReference>
<sequence length="285" mass="31427">MAFVDLSMIWQPLEQAAMRRLWRRLARRAENRTQEMSHGDCLILAPHPDDETLGCGGLIMRKREAGQRVHVAVATDGGATGATGAVSGMLGDDMIKLREGETIAACALLGVSASHIRFLGFPDGALSAQSVGLEAQIVALVQELSPSEIFVCALHDGHRDHVDLARVVRQLHTADRLGGATLWEYPVWFWDFRSWRPEGLSNKAGFVAGLRNSSRSARHLKAVALDLDGIVQRKRKALACHRSQTGALEGELGWSGLPASFLEFFFRDRELYFEIARTRDGATKR</sequence>
<dbReference type="InterPro" id="IPR024078">
    <property type="entry name" value="LmbE-like_dom_sf"/>
</dbReference>
<name>A0A9X2FXA1_9RHOB</name>
<dbReference type="Gene3D" id="3.40.50.10320">
    <property type="entry name" value="LmbE-like"/>
    <property type="match status" value="1"/>
</dbReference>
<comment type="caution">
    <text evidence="1">The sequence shown here is derived from an EMBL/GenBank/DDBJ whole genome shotgun (WGS) entry which is preliminary data.</text>
</comment>
<dbReference type="RefSeq" id="WP_253332757.1">
    <property type="nucleotide sequence ID" value="NZ_JAMYXC010000191.1"/>
</dbReference>
<dbReference type="InterPro" id="IPR003737">
    <property type="entry name" value="GlcNAc_PI_deacetylase-related"/>
</dbReference>
<organism evidence="1 2">
    <name type="scientific">Limimaricola litoreus</name>
    <dbReference type="NCBI Taxonomy" id="2955316"/>
    <lineage>
        <taxon>Bacteria</taxon>
        <taxon>Pseudomonadati</taxon>
        <taxon>Pseudomonadota</taxon>
        <taxon>Alphaproteobacteria</taxon>
        <taxon>Rhodobacterales</taxon>
        <taxon>Paracoccaceae</taxon>
        <taxon>Limimaricola</taxon>
    </lineage>
</organism>
<reference evidence="1" key="1">
    <citation type="submission" date="2022-06" db="EMBL/GenBank/DDBJ databases">
        <title>Limimaricola sediminis sp. nov., isolated from an intertidal sediment.</title>
        <authorList>
            <person name="Shao X."/>
        </authorList>
    </citation>
    <scope>NUCLEOTIDE SEQUENCE</scope>
    <source>
        <strain evidence="1">ASW11-118</strain>
    </source>
</reference>
<dbReference type="SUPFAM" id="SSF102588">
    <property type="entry name" value="LmbE-like"/>
    <property type="match status" value="1"/>
</dbReference>
<gene>
    <name evidence="1" type="ORF">NHG85_12260</name>
</gene>
<dbReference type="PANTHER" id="PTHR12993">
    <property type="entry name" value="N-ACETYLGLUCOSAMINYL-PHOSPHATIDYLINOSITOL DE-N-ACETYLASE-RELATED"/>
    <property type="match status" value="1"/>
</dbReference>
<proteinExistence type="predicted"/>
<accession>A0A9X2FXA1</accession>
<keyword evidence="2" id="KW-1185">Reference proteome</keyword>
<dbReference type="PANTHER" id="PTHR12993:SF11">
    <property type="entry name" value="N-ACETYLGLUCOSAMINYL-PHOSPHATIDYLINOSITOL DE-N-ACETYLASE"/>
    <property type="match status" value="1"/>
</dbReference>
<dbReference type="GO" id="GO:0016811">
    <property type="term" value="F:hydrolase activity, acting on carbon-nitrogen (but not peptide) bonds, in linear amides"/>
    <property type="evidence" value="ECO:0007669"/>
    <property type="project" value="TreeGrafter"/>
</dbReference>
<evidence type="ECO:0000313" key="2">
    <source>
        <dbReference type="Proteomes" id="UP001139477"/>
    </source>
</evidence>
<evidence type="ECO:0000313" key="1">
    <source>
        <dbReference type="EMBL" id="MCP1169283.1"/>
    </source>
</evidence>
<protein>
    <submittedName>
        <fullName evidence="1">PIG-L family deacetylase</fullName>
    </submittedName>
</protein>
<dbReference type="Proteomes" id="UP001139477">
    <property type="component" value="Unassembled WGS sequence"/>
</dbReference>
<dbReference type="Pfam" id="PF02585">
    <property type="entry name" value="PIG-L"/>
    <property type="match status" value="1"/>
</dbReference>
<dbReference type="AlphaFoldDB" id="A0A9X2FXA1"/>